<dbReference type="Gene3D" id="2.40.128.110">
    <property type="entry name" value="Lipid/polyisoprenoid-binding, YceI-like"/>
    <property type="match status" value="1"/>
</dbReference>
<protein>
    <recommendedName>
        <fullName evidence="4">Lipid/polyisoprenoid-binding YceI-like domain-containing protein</fullName>
    </recommendedName>
</protein>
<keyword evidence="3" id="KW-1185">Reference proteome</keyword>
<proteinExistence type="predicted"/>
<feature type="signal peptide" evidence="1">
    <location>
        <begin position="1"/>
        <end position="18"/>
    </location>
</feature>
<sequence length="191" mass="21243">MKGLFAVVFLPLALAVQADWQLDPQYSKLTASLTQNEGEAARTEQYEVRQLRGDISSEGVLRLPLSLDQTDVFTRLGNLPAWVRLLASQPLVTLEAQMAPERLDQLDLGESMIETLTFRIQTDLINQEEAIPLRFTREGLNDIRVTPAAPMALDGNALMANPTVRTLLALLGYQQLDPHVPVNLSARLINR</sequence>
<accession>A0A7Y3TXQ9</accession>
<evidence type="ECO:0000313" key="2">
    <source>
        <dbReference type="EMBL" id="NOG32004.1"/>
    </source>
</evidence>
<dbReference type="Proteomes" id="UP000588806">
    <property type="component" value="Unassembled WGS sequence"/>
</dbReference>
<dbReference type="AlphaFoldDB" id="A0A7Y3TXQ9"/>
<evidence type="ECO:0000313" key="3">
    <source>
        <dbReference type="Proteomes" id="UP000588806"/>
    </source>
</evidence>
<dbReference type="EMBL" id="JABFHI010000003">
    <property type="protein sequence ID" value="NOG32004.1"/>
    <property type="molecule type" value="Genomic_DNA"/>
</dbReference>
<reference evidence="2 3" key="1">
    <citation type="submission" date="2020-05" db="EMBL/GenBank/DDBJ databases">
        <authorList>
            <person name="Ruan W."/>
            <person name="Jeon C.O."/>
            <person name="Chun B.H."/>
        </authorList>
    </citation>
    <scope>NUCLEOTIDE SEQUENCE [LARGE SCALE GENOMIC DNA]</scope>
    <source>
        <strain evidence="2 3">TBZ9</strain>
    </source>
</reference>
<dbReference type="InterPro" id="IPR036761">
    <property type="entry name" value="TTHA0802/YceI-like_sf"/>
</dbReference>
<organism evidence="2 3">
    <name type="scientific">Vreelandella azerica</name>
    <dbReference type="NCBI Taxonomy" id="2732867"/>
    <lineage>
        <taxon>Bacteria</taxon>
        <taxon>Pseudomonadati</taxon>
        <taxon>Pseudomonadota</taxon>
        <taxon>Gammaproteobacteria</taxon>
        <taxon>Oceanospirillales</taxon>
        <taxon>Halomonadaceae</taxon>
        <taxon>Vreelandella</taxon>
    </lineage>
</organism>
<evidence type="ECO:0008006" key="4">
    <source>
        <dbReference type="Google" id="ProtNLM"/>
    </source>
</evidence>
<reference evidence="2 3" key="2">
    <citation type="submission" date="2020-06" db="EMBL/GenBank/DDBJ databases">
        <title>Halomonas songnenensis sp. nov., a moderately halophilic bacterium isolated from saline and alkaline soils.</title>
        <authorList>
            <person name="Jiang J."/>
            <person name="Pan Y."/>
        </authorList>
    </citation>
    <scope>NUCLEOTIDE SEQUENCE [LARGE SCALE GENOMIC DNA]</scope>
    <source>
        <strain evidence="2 3">TBZ9</strain>
    </source>
</reference>
<keyword evidence="1" id="KW-0732">Signal</keyword>
<feature type="chain" id="PRO_5030863323" description="Lipid/polyisoprenoid-binding YceI-like domain-containing protein" evidence="1">
    <location>
        <begin position="19"/>
        <end position="191"/>
    </location>
</feature>
<dbReference type="RefSeq" id="WP_171702455.1">
    <property type="nucleotide sequence ID" value="NZ_JABFHI010000003.1"/>
</dbReference>
<comment type="caution">
    <text evidence="2">The sequence shown here is derived from an EMBL/GenBank/DDBJ whole genome shotgun (WGS) entry which is preliminary data.</text>
</comment>
<gene>
    <name evidence="2" type="ORF">HLB35_09980</name>
</gene>
<evidence type="ECO:0000256" key="1">
    <source>
        <dbReference type="SAM" id="SignalP"/>
    </source>
</evidence>
<name>A0A7Y3TXQ9_9GAMM</name>